<protein>
    <submittedName>
        <fullName evidence="2">DNA polymerase III subunit beta</fullName>
    </submittedName>
</protein>
<evidence type="ECO:0000256" key="1">
    <source>
        <dbReference type="SAM" id="MobiDB-lite"/>
    </source>
</evidence>
<proteinExistence type="predicted"/>
<sequence length="115" mass="11996">AVTTAATTVTETTAAATATTKAAPAALEIPTEEVIESGDGVQIKSSTPKKKPRKPDIQKHSTLQFDTPVQKSKSSAGGCKVSTTPTSPLVTALTWIAHTPPQLPQSCSNTYFSQQ</sequence>
<organism evidence="2">
    <name type="scientific">Lygus hesperus</name>
    <name type="common">Western plant bug</name>
    <dbReference type="NCBI Taxonomy" id="30085"/>
    <lineage>
        <taxon>Eukaryota</taxon>
        <taxon>Metazoa</taxon>
        <taxon>Ecdysozoa</taxon>
        <taxon>Arthropoda</taxon>
        <taxon>Hexapoda</taxon>
        <taxon>Insecta</taxon>
        <taxon>Pterygota</taxon>
        <taxon>Neoptera</taxon>
        <taxon>Paraneoptera</taxon>
        <taxon>Hemiptera</taxon>
        <taxon>Heteroptera</taxon>
        <taxon>Panheteroptera</taxon>
        <taxon>Cimicomorpha</taxon>
        <taxon>Miridae</taxon>
        <taxon>Mirini</taxon>
        <taxon>Lygus</taxon>
    </lineage>
</organism>
<feature type="non-terminal residue" evidence="2">
    <location>
        <position position="1"/>
    </location>
</feature>
<reference evidence="2" key="2">
    <citation type="submission" date="2014-07" db="EMBL/GenBank/DDBJ databases">
        <authorList>
            <person name="Hull J."/>
        </authorList>
    </citation>
    <scope>NUCLEOTIDE SEQUENCE</scope>
</reference>
<accession>A0A0A9YYE5</accession>
<name>A0A0A9YYE5_LYGHE</name>
<feature type="compositionally biased region" description="Polar residues" evidence="1">
    <location>
        <begin position="60"/>
        <end position="83"/>
    </location>
</feature>
<feature type="region of interest" description="Disordered" evidence="1">
    <location>
        <begin position="33"/>
        <end position="83"/>
    </location>
</feature>
<reference evidence="2" key="1">
    <citation type="journal article" date="2014" name="PLoS ONE">
        <title>Transcriptome-Based Identification of ABC Transporters in the Western Tarnished Plant Bug Lygus hesperus.</title>
        <authorList>
            <person name="Hull J.J."/>
            <person name="Chaney K."/>
            <person name="Geib S.M."/>
            <person name="Fabrick J.A."/>
            <person name="Brent C.S."/>
            <person name="Walsh D."/>
            <person name="Lavine L.C."/>
        </authorList>
    </citation>
    <scope>NUCLEOTIDE SEQUENCE</scope>
</reference>
<evidence type="ECO:0000313" key="2">
    <source>
        <dbReference type="EMBL" id="JAG36621.1"/>
    </source>
</evidence>
<dbReference type="EMBL" id="GBHO01006983">
    <property type="protein sequence ID" value="JAG36621.1"/>
    <property type="molecule type" value="Transcribed_RNA"/>
</dbReference>
<dbReference type="AlphaFoldDB" id="A0A0A9YYE5"/>
<gene>
    <name evidence="2" type="primary">dnaN</name>
    <name evidence="2" type="ORF">CM83_13981</name>
</gene>